<accession>A0A4P9Y9H4</accession>
<feature type="non-terminal residue" evidence="1">
    <location>
        <position position="1"/>
    </location>
</feature>
<dbReference type="AlphaFoldDB" id="A0A4P9Y9H4"/>
<reference evidence="2" key="1">
    <citation type="journal article" date="2018" name="Nat. Microbiol.">
        <title>Leveraging single-cell genomics to expand the fungal tree of life.</title>
        <authorList>
            <person name="Ahrendt S.R."/>
            <person name="Quandt C.A."/>
            <person name="Ciobanu D."/>
            <person name="Clum A."/>
            <person name="Salamov A."/>
            <person name="Andreopoulos B."/>
            <person name="Cheng J.F."/>
            <person name="Woyke T."/>
            <person name="Pelin A."/>
            <person name="Henrissat B."/>
            <person name="Reynolds N.K."/>
            <person name="Benny G.L."/>
            <person name="Smith M.E."/>
            <person name="James T.Y."/>
            <person name="Grigoriev I.V."/>
        </authorList>
    </citation>
    <scope>NUCLEOTIDE SEQUENCE [LARGE SCALE GENOMIC DNA]</scope>
    <source>
        <strain evidence="2">CSF55</strain>
    </source>
</reference>
<evidence type="ECO:0000313" key="1">
    <source>
        <dbReference type="EMBL" id="RKP15833.1"/>
    </source>
</evidence>
<proteinExistence type="predicted"/>
<evidence type="ECO:0000313" key="2">
    <source>
        <dbReference type="Proteomes" id="UP000281549"/>
    </source>
</evidence>
<name>A0A4P9Y9H4_ROZAC</name>
<protein>
    <submittedName>
        <fullName evidence="1">Uncharacterized protein</fullName>
    </submittedName>
</protein>
<sequence length="265" mass="30150">IREKHPNLPWFASHDGVNVVRLSAATPDASIIIDVEEIKKYSYVYVGETPLNTPIMSPTYEKPLDKCETVAFKEWSASVVSNCQEEMNEIASLMKMFLLPFDTIFQTVEHRPDIFLSEKGLSFLTFKLGVQCFSNHQNLIELTSTCCLFSTVFGPSGAGKTRLCLEMLAKKMGNYINFQSSIDTKLFYQYIPNGDEDGDYTRLISAKIDGLFGFRRILLNLAISLGLNANQFLMFQLVFLQEEAFVLMKNQDLHDRKALINLIRE</sequence>
<dbReference type="Proteomes" id="UP000281549">
    <property type="component" value="Unassembled WGS sequence"/>
</dbReference>
<organism evidence="1 2">
    <name type="scientific">Rozella allomycis (strain CSF55)</name>
    <dbReference type="NCBI Taxonomy" id="988480"/>
    <lineage>
        <taxon>Eukaryota</taxon>
        <taxon>Fungi</taxon>
        <taxon>Fungi incertae sedis</taxon>
        <taxon>Cryptomycota</taxon>
        <taxon>Cryptomycota incertae sedis</taxon>
        <taxon>Rozella</taxon>
    </lineage>
</organism>
<dbReference type="EMBL" id="ML007571">
    <property type="protein sequence ID" value="RKP15833.1"/>
    <property type="molecule type" value="Genomic_DNA"/>
</dbReference>
<gene>
    <name evidence="1" type="ORF">ROZALSC1DRAFT_25995</name>
</gene>
<feature type="non-terminal residue" evidence="1">
    <location>
        <position position="265"/>
    </location>
</feature>